<dbReference type="Proteomes" id="UP000773064">
    <property type="component" value="Unassembled WGS sequence"/>
</dbReference>
<dbReference type="Gene3D" id="1.20.1050.10">
    <property type="match status" value="1"/>
</dbReference>
<evidence type="ECO:0000313" key="1">
    <source>
        <dbReference type="EMBL" id="MBT1172442.1"/>
    </source>
</evidence>
<dbReference type="PANTHER" id="PTHR32419">
    <property type="entry name" value="GLUTATHIONYL-HYDROQUINONE REDUCTASE"/>
    <property type="match status" value="1"/>
</dbReference>
<sequence>MSDSIQTITQPDLRHKQQLRVTQDGTFNRQRVYFTKRFGYGADDLPVIPNRYLIIGLVTCGWNRRLRIVRRLLGLENAIAVESVLGGDDEGWILDPEGYGKRFGYTHLGDFYEATDPFYEGKGTSPAVIDVETGRVVTNNYHTLPLDLETVWAPYHKEGAPDLYPKDLRTRIDLLNQQLFDDVNNGTYKVLFAQNREAARVAYDVFRIRLEDLDYRLASRRYLFGPRLTDSDVRLFQTLESYESTYRPGITRRLGTDDVVHVWDYPHLWDYARDLFQTPGFIDDEEKYAFGFIPDADGAYSPRIVGSEKDESVFGGRTEAGRPEFLERWLEPVDRTALAGDEWYSGPGTAGTEELWQFGRHIDPLA</sequence>
<dbReference type="EMBL" id="JAFEJS010000002">
    <property type="protein sequence ID" value="MBT1172442.1"/>
    <property type="molecule type" value="Genomic_DNA"/>
</dbReference>
<comment type="caution">
    <text evidence="1">The sequence shown here is derived from an EMBL/GenBank/DDBJ whole genome shotgun (WGS) entry which is preliminary data.</text>
</comment>
<dbReference type="InterPro" id="IPR036282">
    <property type="entry name" value="Glutathione-S-Trfase_C_sf"/>
</dbReference>
<dbReference type="InterPro" id="IPR016639">
    <property type="entry name" value="GST_Omega/GSH"/>
</dbReference>
<dbReference type="SUPFAM" id="SSF47616">
    <property type="entry name" value="GST C-terminal domain-like"/>
    <property type="match status" value="1"/>
</dbReference>
<evidence type="ECO:0000313" key="2">
    <source>
        <dbReference type="Proteomes" id="UP000773064"/>
    </source>
</evidence>
<dbReference type="RefSeq" id="WP_214357718.1">
    <property type="nucleotide sequence ID" value="NZ_JAFEJS010000002.1"/>
</dbReference>
<name>A0ABS5UNJ7_9BIFI</name>
<reference evidence="1 2" key="1">
    <citation type="journal article" date="2021" name="Environ. Microbiol.">
        <title>Genetic insights into the dark matter of the mammalian gut microbiota through targeted genome reconstruction.</title>
        <authorList>
            <person name="Lugli G.A."/>
            <person name="Alessandri G."/>
            <person name="Milani C."/>
            <person name="Viappiani A."/>
            <person name="Fontana F."/>
            <person name="Tarracchini C."/>
            <person name="Mancabelli L."/>
            <person name="Argentini C."/>
            <person name="Ruiz L."/>
            <person name="Margolles A."/>
            <person name="van Sinderen D."/>
            <person name="Turroni F."/>
            <person name="Ventura M."/>
        </authorList>
    </citation>
    <scope>NUCLEOTIDE SEQUENCE [LARGE SCALE GENOMIC DNA]</scope>
    <source>
        <strain evidence="1 2">MA2</strain>
    </source>
</reference>
<accession>A0ABS5UNJ7</accession>
<gene>
    <name evidence="1" type="ORF">JS528_03505</name>
</gene>
<protein>
    <recommendedName>
        <fullName evidence="3">Glutathione S-transferase</fullName>
    </recommendedName>
</protein>
<evidence type="ECO:0008006" key="3">
    <source>
        <dbReference type="Google" id="ProtNLM"/>
    </source>
</evidence>
<organism evidence="1 2">
    <name type="scientific">Bifidobacterium santillanense</name>
    <dbReference type="NCBI Taxonomy" id="2809028"/>
    <lineage>
        <taxon>Bacteria</taxon>
        <taxon>Bacillati</taxon>
        <taxon>Actinomycetota</taxon>
        <taxon>Actinomycetes</taxon>
        <taxon>Bifidobacteriales</taxon>
        <taxon>Bifidobacteriaceae</taxon>
        <taxon>Bifidobacterium</taxon>
    </lineage>
</organism>
<dbReference type="Gene3D" id="3.40.30.10">
    <property type="entry name" value="Glutaredoxin"/>
    <property type="match status" value="1"/>
</dbReference>
<keyword evidence="2" id="KW-1185">Reference proteome</keyword>
<proteinExistence type="predicted"/>
<dbReference type="PANTHER" id="PTHR32419:SF6">
    <property type="entry name" value="GLUTATHIONE S-TRANSFERASE OMEGA-LIKE 1-RELATED"/>
    <property type="match status" value="1"/>
</dbReference>